<evidence type="ECO:0000313" key="22">
    <source>
        <dbReference type="Proteomes" id="UP000193538"/>
    </source>
</evidence>
<evidence type="ECO:0000256" key="2">
    <source>
        <dbReference type="ARBA" id="ARBA00022448"/>
    </source>
</evidence>
<evidence type="ECO:0000256" key="17">
    <source>
        <dbReference type="SAM" id="Phobius"/>
    </source>
</evidence>
<evidence type="ECO:0000256" key="4">
    <source>
        <dbReference type="ARBA" id="ARBA00022597"/>
    </source>
</evidence>
<dbReference type="InterPro" id="IPR036878">
    <property type="entry name" value="Glu_permease_IIB"/>
</dbReference>
<feature type="active site" description="Phosphocysteine intermediate; for EIIB activity" evidence="16">
    <location>
        <position position="84"/>
    </location>
</feature>
<dbReference type="PANTHER" id="PTHR30175:SF4">
    <property type="entry name" value="PTS SYSTEM TREHALOSE-SPECIFIC EIIBC COMPONENT"/>
    <property type="match status" value="1"/>
</dbReference>
<evidence type="ECO:0000313" key="21">
    <source>
        <dbReference type="EMBL" id="ORO39590.1"/>
    </source>
</evidence>
<evidence type="ECO:0000256" key="14">
    <source>
        <dbReference type="ARBA" id="ARBA00074554"/>
    </source>
</evidence>
<dbReference type="Pfam" id="PF00367">
    <property type="entry name" value="PTS_EIIB"/>
    <property type="match status" value="1"/>
</dbReference>
<dbReference type="PROSITE" id="PS51098">
    <property type="entry name" value="PTS_EIIB_TYPE_1"/>
    <property type="match status" value="1"/>
</dbReference>
<dbReference type="SUPFAM" id="SSF55604">
    <property type="entry name" value="Glucose permease domain IIB"/>
    <property type="match status" value="1"/>
</dbReference>
<dbReference type="Pfam" id="PF02378">
    <property type="entry name" value="PTS_EIIC"/>
    <property type="match status" value="1"/>
</dbReference>
<keyword evidence="3" id="KW-1003">Cell membrane</keyword>
<proteinExistence type="predicted"/>
<dbReference type="Gene3D" id="2.70.70.10">
    <property type="entry name" value="Glucose Permease (Domain IIA)"/>
    <property type="match status" value="1"/>
</dbReference>
<dbReference type="SUPFAM" id="SSF51261">
    <property type="entry name" value="Duplicated hybrid motif"/>
    <property type="match status" value="1"/>
</dbReference>
<evidence type="ECO:0000256" key="12">
    <source>
        <dbReference type="ARBA" id="ARBA00045139"/>
    </source>
</evidence>
<dbReference type="NCBIfam" id="TIGR01992">
    <property type="entry name" value="PTS-IIBC-Tre"/>
    <property type="match status" value="1"/>
</dbReference>
<dbReference type="InterPro" id="IPR001996">
    <property type="entry name" value="PTS_IIB_1"/>
</dbReference>
<evidence type="ECO:0000256" key="15">
    <source>
        <dbReference type="ARBA" id="ARBA00081008"/>
    </source>
</evidence>
<evidence type="ECO:0000256" key="3">
    <source>
        <dbReference type="ARBA" id="ARBA00022475"/>
    </source>
</evidence>
<feature type="domain" description="PTS EIIA type-1" evidence="18">
    <location>
        <begin position="580"/>
        <end position="684"/>
    </location>
</feature>
<feature type="transmembrane region" description="Helical" evidence="17">
    <location>
        <begin position="404"/>
        <end position="425"/>
    </location>
</feature>
<comment type="subcellular location">
    <subcellularLocation>
        <location evidence="1">Cell membrane</location>
        <topology evidence="1">Multi-pass membrane protein</topology>
    </subcellularLocation>
</comment>
<evidence type="ECO:0000256" key="1">
    <source>
        <dbReference type="ARBA" id="ARBA00004651"/>
    </source>
</evidence>
<feature type="domain" description="PTS EIIB type-1" evidence="19">
    <location>
        <begin position="62"/>
        <end position="144"/>
    </location>
</feature>
<gene>
    <name evidence="21" type="ORF">B7729_03435</name>
</gene>
<feature type="transmembrane region" description="Helical" evidence="17">
    <location>
        <begin position="248"/>
        <end position="269"/>
    </location>
</feature>
<feature type="transmembrane region" description="Helical" evidence="17">
    <location>
        <begin position="367"/>
        <end position="384"/>
    </location>
</feature>
<dbReference type="InterPro" id="IPR001127">
    <property type="entry name" value="PTS_EIIA_1_perm"/>
</dbReference>
<dbReference type="GO" id="GO:0008982">
    <property type="term" value="F:protein-N(PI)-phosphohistidine-sugar phosphotransferase activity"/>
    <property type="evidence" value="ECO:0007669"/>
    <property type="project" value="InterPro"/>
</dbReference>
<dbReference type="InterPro" id="IPR050558">
    <property type="entry name" value="PTS_Sugar-Specific_Components"/>
</dbReference>
<protein>
    <recommendedName>
        <fullName evidence="14">PTS system sucrose-specific EIIBCA component</fullName>
        <ecNumber evidence="11">2.7.1.211</ecNumber>
    </recommendedName>
    <alternativeName>
        <fullName evidence="15">EIIBCA-Scr</fullName>
    </alternativeName>
</protein>
<keyword evidence="4" id="KW-0762">Sugar transport</keyword>
<dbReference type="Pfam" id="PF00358">
    <property type="entry name" value="PTS_EIIA_1"/>
    <property type="match status" value="1"/>
</dbReference>
<evidence type="ECO:0000256" key="6">
    <source>
        <dbReference type="ARBA" id="ARBA00022683"/>
    </source>
</evidence>
<evidence type="ECO:0000256" key="10">
    <source>
        <dbReference type="ARBA" id="ARBA00023136"/>
    </source>
</evidence>
<feature type="transmembrane region" description="Helical" evidence="17">
    <location>
        <begin position="459"/>
        <end position="482"/>
    </location>
</feature>
<dbReference type="PROSITE" id="PS51103">
    <property type="entry name" value="PTS_EIIC_TYPE_1"/>
    <property type="match status" value="1"/>
</dbReference>
<dbReference type="AlphaFoldDB" id="A0A1X1FZ19"/>
<sequence>MGFESYSTHTCIYFTIQVLENIQKYPLFITNKLPTSLVSFTIVLSNKTCFDKYKENQMGKFEQEAKDLLQAIGGKENVTAVTHCATRMRFVLGDEKKANVKAIESIPAVKGTFTNAGQFQVIIGNDVPIFYNDFTAVSGIEGVSKEAAKSAAKSNQNLVQRVMTTLAEIFTPIIPALIVGGLILGFRNVLEGVHWSMLDGKTITESSQFWSGVNHFLWLPGEAIFQFLPVGITWSVSRKMGTSQILGIVLGICLVSPQLLNAYAVASTPASEIAANWVWNFGYFTVNRIGYQAQVIPALLAGLSLSYLEIFWRKHIPEVISMIFVPFLSLIPALILAHTVLGPIGWTIGQGLSAVVLAGLTGPVKWLFGAIFGALYAPFVITGLHHMTNAIDTQLIADAGGTALWPMIALSNIAQGSAVFAYYFMHRHDEREAQISLPATISAYLGVTEPALFGVNVKYIYPFVAGMIGSALAGMLSVTFNVTAASIGIGGLPGILSIQPQYMLPFAGTMLVAIIVPMLLTFFFRKVGLFTKTEDDTALQAEFVAQEEAEFVSHEPVTLAPVEIVSPLTGQVKELSQATDPVFASGVMGQGLVIEPSQGELTSPVNGTVTVLFPTKHAIGIVSDEGVELLIHIGMDTVGLDGKGFESLVAQGDHVTVGQKLIRFDIDAIKAAGLVTETPVIITNQDAYTATITGTYPTTIQAGEALMVATRI</sequence>
<dbReference type="PROSITE" id="PS51093">
    <property type="entry name" value="PTS_EIIA_TYPE_1"/>
    <property type="match status" value="1"/>
</dbReference>
<dbReference type="Proteomes" id="UP000193538">
    <property type="component" value="Unassembled WGS sequence"/>
</dbReference>
<dbReference type="CDD" id="cd00212">
    <property type="entry name" value="PTS_IIB_glc"/>
    <property type="match status" value="1"/>
</dbReference>
<dbReference type="EC" id="2.7.1.211" evidence="11"/>
<feature type="transmembrane region" description="Helical" evidence="17">
    <location>
        <begin position="502"/>
        <end position="524"/>
    </location>
</feature>
<reference evidence="21 22" key="1">
    <citation type="journal article" date="2016" name="Eur. J. Clin. Microbiol. Infect. Dis.">
        <title>Whole genome sequencing as a tool for phylogenetic analysis of clinical strains of Mitis group streptococci.</title>
        <authorList>
            <person name="Rasmussen L.H."/>
            <person name="Dargis R."/>
            <person name="Hojholt K."/>
            <person name="Christensen J.J."/>
            <person name="Skovgaard O."/>
            <person name="Justesen U.S."/>
            <person name="Rosenvinge F.S."/>
            <person name="Moser C."/>
            <person name="Lukjancenko O."/>
            <person name="Rasmussen S."/>
            <person name="Nielsen X.C."/>
        </authorList>
    </citation>
    <scope>NUCLEOTIDE SEQUENCE [LARGE SCALE GENOMIC DNA]</scope>
    <source>
        <strain evidence="21 22">OD_348934_12</strain>
    </source>
</reference>
<evidence type="ECO:0000256" key="13">
    <source>
        <dbReference type="ARBA" id="ARBA00048931"/>
    </source>
</evidence>
<dbReference type="PROSITE" id="PS01035">
    <property type="entry name" value="PTS_EIIB_TYPE_1_CYS"/>
    <property type="match status" value="1"/>
</dbReference>
<feature type="transmembrane region" description="Helical" evidence="17">
    <location>
        <begin position="319"/>
        <end position="337"/>
    </location>
</feature>
<dbReference type="NCBIfam" id="TIGR00830">
    <property type="entry name" value="PTBA"/>
    <property type="match status" value="1"/>
</dbReference>
<keyword evidence="9 17" id="KW-1133">Transmembrane helix</keyword>
<keyword evidence="2" id="KW-0813">Transport</keyword>
<dbReference type="EMBL" id="NCUC01000012">
    <property type="protein sequence ID" value="ORO39590.1"/>
    <property type="molecule type" value="Genomic_DNA"/>
</dbReference>
<feature type="domain" description="PTS EIIC type-1" evidence="20">
    <location>
        <begin position="164"/>
        <end position="540"/>
    </location>
</feature>
<evidence type="ECO:0000256" key="5">
    <source>
        <dbReference type="ARBA" id="ARBA00022679"/>
    </source>
</evidence>
<dbReference type="NCBIfam" id="NF008236">
    <property type="entry name" value="PRK11007.1"/>
    <property type="match status" value="1"/>
</dbReference>
<name>A0A1X1FZ19_STROR</name>
<evidence type="ECO:0000256" key="7">
    <source>
        <dbReference type="ARBA" id="ARBA00022692"/>
    </source>
</evidence>
<evidence type="ECO:0000256" key="9">
    <source>
        <dbReference type="ARBA" id="ARBA00022989"/>
    </source>
</evidence>
<evidence type="ECO:0000259" key="20">
    <source>
        <dbReference type="PROSITE" id="PS51103"/>
    </source>
</evidence>
<dbReference type="PROSITE" id="PS00371">
    <property type="entry name" value="PTS_EIIA_TYPE_1_HIS"/>
    <property type="match status" value="1"/>
</dbReference>
<evidence type="ECO:0000259" key="19">
    <source>
        <dbReference type="PROSITE" id="PS51098"/>
    </source>
</evidence>
<evidence type="ECO:0000256" key="16">
    <source>
        <dbReference type="PROSITE-ProRule" id="PRU00421"/>
    </source>
</evidence>
<comment type="function">
    <text evidence="12">The phosphoenolpyruvate-dependent sugar phosphotransferase system (sugar PTS), a major carbohydrate active transport system, catalyzes the phosphorylation of incoming sugar substrates concomitantly with their translocation across the cell membrane. This system is involved in sucrose transport.</text>
</comment>
<comment type="catalytic activity">
    <reaction evidence="13">
        <text>N(pros)-phospho-L-histidyl-[protein](out) + sucrose = sucrose 6(G)-phosphate(in) + L-histidyl-[protein]</text>
        <dbReference type="Rhea" id="RHEA:49236"/>
        <dbReference type="Rhea" id="RHEA-COMP:9745"/>
        <dbReference type="Rhea" id="RHEA-COMP:9746"/>
        <dbReference type="ChEBI" id="CHEBI:17992"/>
        <dbReference type="ChEBI" id="CHEBI:29979"/>
        <dbReference type="ChEBI" id="CHEBI:64837"/>
        <dbReference type="ChEBI" id="CHEBI:91002"/>
        <dbReference type="EC" id="2.7.1.211"/>
    </reaction>
</comment>
<evidence type="ECO:0000256" key="8">
    <source>
        <dbReference type="ARBA" id="ARBA00022777"/>
    </source>
</evidence>
<dbReference type="InterPro" id="IPR018113">
    <property type="entry name" value="PTrfase_EIIB_Cys"/>
</dbReference>
<dbReference type="InterPro" id="IPR013013">
    <property type="entry name" value="PTS_EIIC_1"/>
</dbReference>
<accession>A0A1X1FZ19</accession>
<evidence type="ECO:0000256" key="11">
    <source>
        <dbReference type="ARBA" id="ARBA00044053"/>
    </source>
</evidence>
<dbReference type="GO" id="GO:0015574">
    <property type="term" value="F:trehalose transmembrane transporter activity"/>
    <property type="evidence" value="ECO:0007669"/>
    <property type="project" value="InterPro"/>
</dbReference>
<comment type="caution">
    <text evidence="21">The sequence shown here is derived from an EMBL/GenBank/DDBJ whole genome shotgun (WGS) entry which is preliminary data.</text>
</comment>
<dbReference type="FunFam" id="3.30.1360.60:FF:000001">
    <property type="entry name" value="PTS system glucose-specific IIBC component PtsG"/>
    <property type="match status" value="1"/>
</dbReference>
<dbReference type="FunFam" id="2.70.70.10:FF:000001">
    <property type="entry name" value="PTS system glucose-specific IIA component"/>
    <property type="match status" value="1"/>
</dbReference>
<keyword evidence="5" id="KW-0808">Transferase</keyword>
<keyword evidence="10 17" id="KW-0472">Membrane</keyword>
<dbReference type="GO" id="GO:0016301">
    <property type="term" value="F:kinase activity"/>
    <property type="evidence" value="ECO:0007669"/>
    <property type="project" value="UniProtKB-KW"/>
</dbReference>
<feature type="transmembrane region" description="Helical" evidence="17">
    <location>
        <begin position="169"/>
        <end position="190"/>
    </location>
</feature>
<feature type="transmembrane region" description="Helical" evidence="17">
    <location>
        <begin position="216"/>
        <end position="236"/>
    </location>
</feature>
<dbReference type="InterPro" id="IPR011296">
    <property type="entry name" value="PTS_IIBC_treh"/>
</dbReference>
<dbReference type="InterPro" id="IPR003352">
    <property type="entry name" value="PTS_EIIC"/>
</dbReference>
<evidence type="ECO:0000259" key="18">
    <source>
        <dbReference type="PROSITE" id="PS51093"/>
    </source>
</evidence>
<keyword evidence="8" id="KW-0418">Kinase</keyword>
<dbReference type="Gene3D" id="3.30.1360.60">
    <property type="entry name" value="Glucose permease domain IIB"/>
    <property type="match status" value="1"/>
</dbReference>
<dbReference type="GO" id="GO:0009401">
    <property type="term" value="P:phosphoenolpyruvate-dependent sugar phosphotransferase system"/>
    <property type="evidence" value="ECO:0007669"/>
    <property type="project" value="UniProtKB-KW"/>
</dbReference>
<keyword evidence="7 17" id="KW-0812">Transmembrane</keyword>
<dbReference type="PANTHER" id="PTHR30175">
    <property type="entry name" value="PHOSPHOTRANSFERASE SYSTEM TRANSPORT PROTEIN"/>
    <property type="match status" value="1"/>
</dbReference>
<dbReference type="InterPro" id="IPR011055">
    <property type="entry name" value="Dup_hybrid_motif"/>
</dbReference>
<feature type="transmembrane region" description="Helical" evidence="17">
    <location>
        <begin position="289"/>
        <end position="312"/>
    </location>
</feature>
<dbReference type="GO" id="GO:0005886">
    <property type="term" value="C:plasma membrane"/>
    <property type="evidence" value="ECO:0007669"/>
    <property type="project" value="UniProtKB-SubCell"/>
</dbReference>
<organism evidence="21 22">
    <name type="scientific">Streptococcus oralis subsp. tigurinus</name>
    <dbReference type="NCBI Taxonomy" id="1077464"/>
    <lineage>
        <taxon>Bacteria</taxon>
        <taxon>Bacillati</taxon>
        <taxon>Bacillota</taxon>
        <taxon>Bacilli</taxon>
        <taxon>Lactobacillales</taxon>
        <taxon>Streptococcaceae</taxon>
        <taxon>Streptococcus</taxon>
    </lineage>
</organism>
<dbReference type="GO" id="GO:0090589">
    <property type="term" value="F:protein-phosphocysteine-trehalose phosphotransferase system transporter activity"/>
    <property type="evidence" value="ECO:0007669"/>
    <property type="project" value="TreeGrafter"/>
</dbReference>
<keyword evidence="6" id="KW-0598">Phosphotransferase system</keyword>